<gene>
    <name evidence="2" type="ORF">E2F50_00170</name>
</gene>
<evidence type="ECO:0000256" key="1">
    <source>
        <dbReference type="SAM" id="MobiDB-lite"/>
    </source>
</evidence>
<keyword evidence="3" id="KW-1185">Reference proteome</keyword>
<evidence type="ECO:0000313" key="2">
    <source>
        <dbReference type="EMBL" id="TDK38615.1"/>
    </source>
</evidence>
<sequence>MSKRTIRVATAIGFACLTLTGCVSESGTYTSYNRVYDRSDRSDTYWNRRNRDRDRHRDREHHGRPDRDRGRPDRDHGSPDRDNGRPDRPSDSGRFNSSSWGRDRHDGSRDVIIPNQ</sequence>
<feature type="compositionally biased region" description="Basic and acidic residues" evidence="1">
    <location>
        <begin position="49"/>
        <end position="91"/>
    </location>
</feature>
<protein>
    <recommendedName>
        <fullName evidence="4">Lipoprotein</fullName>
    </recommendedName>
</protein>
<name>A0A4R5ULB9_9HYPH</name>
<comment type="caution">
    <text evidence="2">The sequence shown here is derived from an EMBL/GenBank/DDBJ whole genome shotgun (WGS) entry which is preliminary data.</text>
</comment>
<accession>A0A4R5ULB9</accession>
<evidence type="ECO:0008006" key="4">
    <source>
        <dbReference type="Google" id="ProtNLM"/>
    </source>
</evidence>
<proteinExistence type="predicted"/>
<dbReference type="PROSITE" id="PS51257">
    <property type="entry name" value="PROKAR_LIPOPROTEIN"/>
    <property type="match status" value="1"/>
</dbReference>
<organism evidence="2 3">
    <name type="scientific">Rhizobium deserti</name>
    <dbReference type="NCBI Taxonomy" id="2547961"/>
    <lineage>
        <taxon>Bacteria</taxon>
        <taxon>Pseudomonadati</taxon>
        <taxon>Pseudomonadota</taxon>
        <taxon>Alphaproteobacteria</taxon>
        <taxon>Hyphomicrobiales</taxon>
        <taxon>Rhizobiaceae</taxon>
        <taxon>Rhizobium/Agrobacterium group</taxon>
        <taxon>Rhizobium</taxon>
    </lineage>
</organism>
<feature type="region of interest" description="Disordered" evidence="1">
    <location>
        <begin position="40"/>
        <end position="116"/>
    </location>
</feature>
<dbReference type="EMBL" id="SMTL01000001">
    <property type="protein sequence ID" value="TDK38615.1"/>
    <property type="molecule type" value="Genomic_DNA"/>
</dbReference>
<reference evidence="2 3" key="1">
    <citation type="submission" date="2019-03" db="EMBL/GenBank/DDBJ databases">
        <title>Rhizobium sp. nov., an bacterium isolated from biocrust in Mu Us Desert.</title>
        <authorList>
            <person name="Lixiong L."/>
        </authorList>
    </citation>
    <scope>NUCLEOTIDE SEQUENCE [LARGE SCALE GENOMIC DNA]</scope>
    <source>
        <strain evidence="2 3">SPY-1</strain>
    </source>
</reference>
<dbReference type="Proteomes" id="UP000295238">
    <property type="component" value="Unassembled WGS sequence"/>
</dbReference>
<evidence type="ECO:0000313" key="3">
    <source>
        <dbReference type="Proteomes" id="UP000295238"/>
    </source>
</evidence>
<dbReference type="AlphaFoldDB" id="A0A4R5ULB9"/>